<gene>
    <name evidence="1" type="ORF">KIPB_014336</name>
</gene>
<evidence type="ECO:0000313" key="1">
    <source>
        <dbReference type="EMBL" id="GIQ91194.1"/>
    </source>
</evidence>
<keyword evidence="2" id="KW-1185">Reference proteome</keyword>
<comment type="caution">
    <text evidence="1">The sequence shown here is derived from an EMBL/GenBank/DDBJ whole genome shotgun (WGS) entry which is preliminary data.</text>
</comment>
<name>A0A9K3D918_9EUKA</name>
<proteinExistence type="predicted"/>
<protein>
    <submittedName>
        <fullName evidence="1">Uncharacterized protein</fullName>
    </submittedName>
</protein>
<dbReference type="AlphaFoldDB" id="A0A9K3D918"/>
<feature type="non-terminal residue" evidence="1">
    <location>
        <position position="1"/>
    </location>
</feature>
<sequence>IIDCQPSIEQCMCGLGEVQTPDTHTCDRVMAEAKALLETLTSLAPRQVKALSMVRELERVPKVQETEVEDAEYEVSEVEHKLKRPRMSAEQRQKLTRELSGWRERLNTLKRSKAERERLTKQLQGHCIFPEVASALGVETEALGEVSALEMCNGVVGMMVRGEIV</sequence>
<accession>A0A9K3D918</accession>
<evidence type="ECO:0000313" key="2">
    <source>
        <dbReference type="Proteomes" id="UP000265618"/>
    </source>
</evidence>
<reference evidence="1 2" key="1">
    <citation type="journal article" date="2018" name="PLoS ONE">
        <title>The draft genome of Kipferlia bialata reveals reductive genome evolution in fornicate parasites.</title>
        <authorList>
            <person name="Tanifuji G."/>
            <person name="Takabayashi S."/>
            <person name="Kume K."/>
            <person name="Takagi M."/>
            <person name="Nakayama T."/>
            <person name="Kamikawa R."/>
            <person name="Inagaki Y."/>
            <person name="Hashimoto T."/>
        </authorList>
    </citation>
    <scope>NUCLEOTIDE SEQUENCE [LARGE SCALE GENOMIC DNA]</scope>
    <source>
        <strain evidence="1">NY0173</strain>
    </source>
</reference>
<organism evidence="1 2">
    <name type="scientific">Kipferlia bialata</name>
    <dbReference type="NCBI Taxonomy" id="797122"/>
    <lineage>
        <taxon>Eukaryota</taxon>
        <taxon>Metamonada</taxon>
        <taxon>Carpediemonas-like organisms</taxon>
        <taxon>Kipferlia</taxon>
    </lineage>
</organism>
<dbReference type="Proteomes" id="UP000265618">
    <property type="component" value="Unassembled WGS sequence"/>
</dbReference>
<feature type="non-terminal residue" evidence="1">
    <location>
        <position position="165"/>
    </location>
</feature>
<dbReference type="EMBL" id="BDIP01007301">
    <property type="protein sequence ID" value="GIQ91194.1"/>
    <property type="molecule type" value="Genomic_DNA"/>
</dbReference>